<sequence length="231" mass="25532">MKLTYRDLILLLIIVALFLPFFLSQSLYEAYHACNANHAILIGGVKFAVLSTIGEVIALRIRTGGYALKGFGVVPRMVVWFFLGAWIVMAMRIFGAGAPLLADYIFNADGAIAGAMSQPVSWNKFVGAFFISLLQNTAFAPVFMTLHKITDTHIMQCGGGLRAFCTPIKFADIMAGMNWRVQWNFVFKKTIPFFWVPAHTITFMLPGEYQVLFAAFLGVVLGVILAFAANK</sequence>
<reference evidence="2" key="1">
    <citation type="submission" date="2020-10" db="EMBL/GenBank/DDBJ databases">
        <authorList>
            <person name="Gilroy R."/>
        </authorList>
    </citation>
    <scope>NUCLEOTIDE SEQUENCE</scope>
    <source>
        <strain evidence="2">2889</strain>
    </source>
</reference>
<dbReference type="AlphaFoldDB" id="A0A9D9DR69"/>
<organism evidence="2 3">
    <name type="scientific">Candidatus Pullibacteroides excrementavium</name>
    <dbReference type="NCBI Taxonomy" id="2840905"/>
    <lineage>
        <taxon>Bacteria</taxon>
        <taxon>Pseudomonadati</taxon>
        <taxon>Bacteroidota</taxon>
        <taxon>Bacteroidia</taxon>
        <taxon>Bacteroidales</taxon>
        <taxon>Candidatus Pullibacteroides</taxon>
    </lineage>
</organism>
<dbReference type="Proteomes" id="UP000823612">
    <property type="component" value="Unassembled WGS sequence"/>
</dbReference>
<accession>A0A9D9DR69</accession>
<reference evidence="2" key="2">
    <citation type="journal article" date="2021" name="PeerJ">
        <title>Extensive microbial diversity within the chicken gut microbiome revealed by metagenomics and culture.</title>
        <authorList>
            <person name="Gilroy R."/>
            <person name="Ravi A."/>
            <person name="Getino M."/>
            <person name="Pursley I."/>
            <person name="Horton D.L."/>
            <person name="Alikhan N.F."/>
            <person name="Baker D."/>
            <person name="Gharbi K."/>
            <person name="Hall N."/>
            <person name="Watson M."/>
            <person name="Adriaenssens E.M."/>
            <person name="Foster-Nyarko E."/>
            <person name="Jarju S."/>
            <person name="Secka A."/>
            <person name="Antonio M."/>
            <person name="Oren A."/>
            <person name="Chaudhuri R.R."/>
            <person name="La Ragione R."/>
            <person name="Hildebrand F."/>
            <person name="Pallen M.J."/>
        </authorList>
    </citation>
    <scope>NUCLEOTIDE SEQUENCE</scope>
    <source>
        <strain evidence="2">2889</strain>
    </source>
</reference>
<feature type="transmembrane region" description="Helical" evidence="1">
    <location>
        <begin position="211"/>
        <end position="229"/>
    </location>
</feature>
<comment type="caution">
    <text evidence="2">The sequence shown here is derived from an EMBL/GenBank/DDBJ whole genome shotgun (WGS) entry which is preliminary data.</text>
</comment>
<evidence type="ECO:0000313" key="3">
    <source>
        <dbReference type="Proteomes" id="UP000823612"/>
    </source>
</evidence>
<dbReference type="EMBL" id="JADIMZ010000044">
    <property type="protein sequence ID" value="MBO8432309.1"/>
    <property type="molecule type" value="Genomic_DNA"/>
</dbReference>
<feature type="transmembrane region" description="Helical" evidence="1">
    <location>
        <begin position="186"/>
        <end position="205"/>
    </location>
</feature>
<evidence type="ECO:0008006" key="4">
    <source>
        <dbReference type="Google" id="ProtNLM"/>
    </source>
</evidence>
<feature type="transmembrane region" description="Helical" evidence="1">
    <location>
        <begin position="125"/>
        <end position="146"/>
    </location>
</feature>
<evidence type="ECO:0000256" key="1">
    <source>
        <dbReference type="SAM" id="Phobius"/>
    </source>
</evidence>
<gene>
    <name evidence="2" type="ORF">IAB08_03315</name>
</gene>
<proteinExistence type="predicted"/>
<evidence type="ECO:0000313" key="2">
    <source>
        <dbReference type="EMBL" id="MBO8432309.1"/>
    </source>
</evidence>
<feature type="transmembrane region" description="Helical" evidence="1">
    <location>
        <begin position="40"/>
        <end position="61"/>
    </location>
</feature>
<protein>
    <recommendedName>
        <fullName evidence="4">Mpv17 / PMP22 family protein</fullName>
    </recommendedName>
</protein>
<name>A0A9D9DR69_9BACT</name>
<feature type="transmembrane region" description="Helical" evidence="1">
    <location>
        <begin position="73"/>
        <end position="94"/>
    </location>
</feature>
<keyword evidence="1" id="KW-0812">Transmembrane</keyword>
<keyword evidence="1" id="KW-1133">Transmembrane helix</keyword>
<keyword evidence="1" id="KW-0472">Membrane</keyword>